<feature type="domain" description="N-acetyltransferase" evidence="1">
    <location>
        <begin position="8"/>
        <end position="151"/>
    </location>
</feature>
<dbReference type="AlphaFoldDB" id="F2ICE7"/>
<protein>
    <submittedName>
        <fullName evidence="2">GCN5-related N-acetyltransferase</fullName>
    </submittedName>
</protein>
<evidence type="ECO:0000313" key="2">
    <source>
        <dbReference type="EMBL" id="AEA45417.1"/>
    </source>
</evidence>
<dbReference type="CDD" id="cd04301">
    <property type="entry name" value="NAT_SF"/>
    <property type="match status" value="1"/>
</dbReference>
<reference evidence="2 3" key="1">
    <citation type="journal article" date="2011" name="Stand. Genomic Sci.">
        <title>Complete genome sequence of the gliding freshwater bacterium Fluviicola taffensis type strain (RW262).</title>
        <authorList>
            <person name="Woyke T."/>
            <person name="Chertkov O."/>
            <person name="Lapidus A."/>
            <person name="Nolan M."/>
            <person name="Lucas S."/>
            <person name="Del Rio T.G."/>
            <person name="Tice H."/>
            <person name="Cheng J.F."/>
            <person name="Tapia R."/>
            <person name="Han C."/>
            <person name="Goodwin L."/>
            <person name="Pitluck S."/>
            <person name="Liolios K."/>
            <person name="Pagani I."/>
            <person name="Ivanova N."/>
            <person name="Huntemann M."/>
            <person name="Mavromatis K."/>
            <person name="Mikhailova N."/>
            <person name="Pati A."/>
            <person name="Chen A."/>
            <person name="Palaniappan K."/>
            <person name="Land M."/>
            <person name="Hauser L."/>
            <person name="Brambilla E.M."/>
            <person name="Rohde M."/>
            <person name="Mwirichia R."/>
            <person name="Sikorski J."/>
            <person name="Tindall B.J."/>
            <person name="Goker M."/>
            <person name="Bristow J."/>
            <person name="Eisen J.A."/>
            <person name="Markowitz V."/>
            <person name="Hugenholtz P."/>
            <person name="Klenk H.P."/>
            <person name="Kyrpides N.C."/>
        </authorList>
    </citation>
    <scope>NUCLEOTIDE SEQUENCE [LARGE SCALE GENOMIC DNA]</scope>
    <source>
        <strain evidence="3">DSM 16823 / RW262 / RW262</strain>
    </source>
</reference>
<dbReference type="Pfam" id="PF13673">
    <property type="entry name" value="Acetyltransf_10"/>
    <property type="match status" value="1"/>
</dbReference>
<dbReference type="EMBL" id="CP002542">
    <property type="protein sequence ID" value="AEA45417.1"/>
    <property type="molecule type" value="Genomic_DNA"/>
</dbReference>
<dbReference type="eggNOG" id="COG2153">
    <property type="taxonomic scope" value="Bacteria"/>
</dbReference>
<sequence length="154" mass="17638">MHLDWQFKPYKELTLNEFHDIIALRLNAFVVEQNCTYLDLDGKDKKAYHLLLRDGKGDVIATARILHPGISYPEVAIGRVVLTSECRGSGVGMELMERCVKFVHEEFGLVPIRISAQKHLEKFYNKSGFVSTGKEYYEDEIPHVEMLLIPENNG</sequence>
<evidence type="ECO:0000259" key="1">
    <source>
        <dbReference type="PROSITE" id="PS51186"/>
    </source>
</evidence>
<dbReference type="InterPro" id="IPR000182">
    <property type="entry name" value="GNAT_dom"/>
</dbReference>
<dbReference type="PROSITE" id="PS51186">
    <property type="entry name" value="GNAT"/>
    <property type="match status" value="1"/>
</dbReference>
<dbReference type="Gene3D" id="3.40.630.30">
    <property type="match status" value="1"/>
</dbReference>
<dbReference type="SUPFAM" id="SSF55729">
    <property type="entry name" value="Acyl-CoA N-acyltransferases (Nat)"/>
    <property type="match status" value="1"/>
</dbReference>
<keyword evidence="2" id="KW-0808">Transferase</keyword>
<dbReference type="OrthoDB" id="9796171at2"/>
<dbReference type="Proteomes" id="UP000007463">
    <property type="component" value="Chromosome"/>
</dbReference>
<gene>
    <name evidence="2" type="ordered locus">Fluta_3445</name>
</gene>
<dbReference type="InterPro" id="IPR016181">
    <property type="entry name" value="Acyl_CoA_acyltransferase"/>
</dbReference>
<dbReference type="KEGG" id="fte:Fluta_3445"/>
<accession>F2ICE7</accession>
<dbReference type="HOGENOM" id="CLU_056607_3_1_10"/>
<organism evidence="2 3">
    <name type="scientific">Fluviicola taffensis (strain DSM 16823 / NCIMB 13979 / RW262)</name>
    <dbReference type="NCBI Taxonomy" id="755732"/>
    <lineage>
        <taxon>Bacteria</taxon>
        <taxon>Pseudomonadati</taxon>
        <taxon>Bacteroidota</taxon>
        <taxon>Flavobacteriia</taxon>
        <taxon>Flavobacteriales</taxon>
        <taxon>Crocinitomicaceae</taxon>
        <taxon>Fluviicola</taxon>
    </lineage>
</organism>
<dbReference type="RefSeq" id="WP_013688184.1">
    <property type="nucleotide sequence ID" value="NC_015321.1"/>
</dbReference>
<dbReference type="STRING" id="755732.Fluta_3445"/>
<reference evidence="3" key="2">
    <citation type="submission" date="2011-02" db="EMBL/GenBank/DDBJ databases">
        <title>The complete genome of Fluviicola taffensis DSM 16823.</title>
        <authorList>
            <consortium name="US DOE Joint Genome Institute (JGI-PGF)"/>
            <person name="Lucas S."/>
            <person name="Copeland A."/>
            <person name="Lapidus A."/>
            <person name="Bruce D."/>
            <person name="Goodwin L."/>
            <person name="Pitluck S."/>
            <person name="Kyrpides N."/>
            <person name="Mavromatis K."/>
            <person name="Ivanova N."/>
            <person name="Mikhailova N."/>
            <person name="Pagani I."/>
            <person name="Chertkov O."/>
            <person name="Detter J.C."/>
            <person name="Han C."/>
            <person name="Tapia R."/>
            <person name="Land M."/>
            <person name="Hauser L."/>
            <person name="Markowitz V."/>
            <person name="Cheng J.-F."/>
            <person name="Hugenholtz P."/>
            <person name="Woyke T."/>
            <person name="Wu D."/>
            <person name="Tindall B."/>
            <person name="Pomrenke H.G."/>
            <person name="Brambilla E."/>
            <person name="Klenk H.-P."/>
            <person name="Eisen J.A."/>
        </authorList>
    </citation>
    <scope>NUCLEOTIDE SEQUENCE [LARGE SCALE GENOMIC DNA]</scope>
    <source>
        <strain evidence="3">DSM 16823 / RW262 / RW262</strain>
    </source>
</reference>
<name>F2ICE7_FLUTR</name>
<dbReference type="GO" id="GO:0016747">
    <property type="term" value="F:acyltransferase activity, transferring groups other than amino-acyl groups"/>
    <property type="evidence" value="ECO:0007669"/>
    <property type="project" value="InterPro"/>
</dbReference>
<evidence type="ECO:0000313" key="3">
    <source>
        <dbReference type="Proteomes" id="UP000007463"/>
    </source>
</evidence>
<keyword evidence="3" id="KW-1185">Reference proteome</keyword>
<proteinExistence type="predicted"/>